<protein>
    <submittedName>
        <fullName evidence="2">DUF3511 domain protein (DUF3511)</fullName>
    </submittedName>
</protein>
<keyword evidence="4" id="KW-1185">Reference proteome</keyword>
<feature type="compositionally biased region" description="Polar residues" evidence="1">
    <location>
        <begin position="22"/>
        <end position="40"/>
    </location>
</feature>
<evidence type="ECO:0000313" key="3">
    <source>
        <dbReference type="EMBL" id="KAJ4764464.1"/>
    </source>
</evidence>
<name>A0AAV8CCT5_9POAL</name>
<dbReference type="Proteomes" id="UP001140206">
    <property type="component" value="Chromosome 5"/>
</dbReference>
<dbReference type="EMBL" id="JAMFTS010000004">
    <property type="protein sequence ID" value="KAJ4764464.1"/>
    <property type="molecule type" value="Genomic_DNA"/>
</dbReference>
<dbReference type="Proteomes" id="UP001140206">
    <property type="component" value="Chromosome 4"/>
</dbReference>
<evidence type="ECO:0000256" key="1">
    <source>
        <dbReference type="SAM" id="MobiDB-lite"/>
    </source>
</evidence>
<reference evidence="2" key="1">
    <citation type="submission" date="2022-08" db="EMBL/GenBank/DDBJ databases">
        <authorList>
            <person name="Marques A."/>
        </authorList>
    </citation>
    <scope>NUCLEOTIDE SEQUENCE</scope>
    <source>
        <strain evidence="2">RhyPub2mFocal</strain>
        <tissue evidence="2">Leaves</tissue>
    </source>
</reference>
<dbReference type="PANTHER" id="PTHR33193:SF13">
    <property type="entry name" value="EXPRESSED PROTEIN"/>
    <property type="match status" value="1"/>
</dbReference>
<gene>
    <name evidence="3" type="ORF">LUZ62_074839</name>
    <name evidence="2" type="ORF">LUZ62_088055</name>
</gene>
<feature type="compositionally biased region" description="Low complexity" evidence="1">
    <location>
        <begin position="41"/>
        <end position="62"/>
    </location>
</feature>
<dbReference type="PANTHER" id="PTHR33193">
    <property type="entry name" value="DOMAIN PROTEIN, PUTATIVE (DUF3511)-RELATED"/>
    <property type="match status" value="1"/>
</dbReference>
<dbReference type="Pfam" id="PF12023">
    <property type="entry name" value="DUF3511"/>
    <property type="match status" value="1"/>
</dbReference>
<sequence>MADFDRSYHHHSYSSSSYSYNPRLSTDQNQNPPFSHTSSRPSTDQTSSYSYSYSYNPSRPSTDQTPPYNASNSYEYNGRLDIVPRQQSLPPVAVAPRPVAVVGSSSGPWCFGDPEMKRKRRVASYKAYSVEGKVKASLRKGFRWIKVKCSEIIHGW</sequence>
<proteinExistence type="predicted"/>
<accession>A0AAV8CCT5</accession>
<dbReference type="InterPro" id="IPR021899">
    <property type="entry name" value="DUF3511"/>
</dbReference>
<dbReference type="AlphaFoldDB" id="A0AAV8CCT5"/>
<feature type="region of interest" description="Disordered" evidence="1">
    <location>
        <begin position="1"/>
        <end position="74"/>
    </location>
</feature>
<dbReference type="EMBL" id="JAMFTS010000005">
    <property type="protein sequence ID" value="KAJ4753650.1"/>
    <property type="molecule type" value="Genomic_DNA"/>
</dbReference>
<organism evidence="2 4">
    <name type="scientific">Rhynchospora pubera</name>
    <dbReference type="NCBI Taxonomy" id="906938"/>
    <lineage>
        <taxon>Eukaryota</taxon>
        <taxon>Viridiplantae</taxon>
        <taxon>Streptophyta</taxon>
        <taxon>Embryophyta</taxon>
        <taxon>Tracheophyta</taxon>
        <taxon>Spermatophyta</taxon>
        <taxon>Magnoliopsida</taxon>
        <taxon>Liliopsida</taxon>
        <taxon>Poales</taxon>
        <taxon>Cyperaceae</taxon>
        <taxon>Cyperoideae</taxon>
        <taxon>Rhynchosporeae</taxon>
        <taxon>Rhynchospora</taxon>
    </lineage>
</organism>
<feature type="compositionally biased region" description="Polar residues" evidence="1">
    <location>
        <begin position="63"/>
        <end position="74"/>
    </location>
</feature>
<evidence type="ECO:0000313" key="4">
    <source>
        <dbReference type="Proteomes" id="UP001140206"/>
    </source>
</evidence>
<evidence type="ECO:0000313" key="2">
    <source>
        <dbReference type="EMBL" id="KAJ4753650.1"/>
    </source>
</evidence>
<comment type="caution">
    <text evidence="2">The sequence shown here is derived from an EMBL/GenBank/DDBJ whole genome shotgun (WGS) entry which is preliminary data.</text>
</comment>